<evidence type="ECO:0000313" key="1">
    <source>
        <dbReference type="EMBL" id="MPC29393.1"/>
    </source>
</evidence>
<evidence type="ECO:0000313" key="2">
    <source>
        <dbReference type="Proteomes" id="UP000324222"/>
    </source>
</evidence>
<organism evidence="1 2">
    <name type="scientific">Portunus trituberculatus</name>
    <name type="common">Swimming crab</name>
    <name type="synonym">Neptunus trituberculatus</name>
    <dbReference type="NCBI Taxonomy" id="210409"/>
    <lineage>
        <taxon>Eukaryota</taxon>
        <taxon>Metazoa</taxon>
        <taxon>Ecdysozoa</taxon>
        <taxon>Arthropoda</taxon>
        <taxon>Crustacea</taxon>
        <taxon>Multicrustacea</taxon>
        <taxon>Malacostraca</taxon>
        <taxon>Eumalacostraca</taxon>
        <taxon>Eucarida</taxon>
        <taxon>Decapoda</taxon>
        <taxon>Pleocyemata</taxon>
        <taxon>Brachyura</taxon>
        <taxon>Eubrachyura</taxon>
        <taxon>Portunoidea</taxon>
        <taxon>Portunidae</taxon>
        <taxon>Portuninae</taxon>
        <taxon>Portunus</taxon>
    </lineage>
</organism>
<comment type="caution">
    <text evidence="1">The sequence shown here is derived from an EMBL/GenBank/DDBJ whole genome shotgun (WGS) entry which is preliminary data.</text>
</comment>
<name>A0A5B7E8E4_PORTR</name>
<protein>
    <submittedName>
        <fullName evidence="1">Uncharacterized protein</fullName>
    </submittedName>
</protein>
<proteinExistence type="predicted"/>
<sequence length="61" mass="6729">MYRLESKSRTTVKSLSVAEECLATFTELIQPYNSKNAPGHWAQLTHPILSSCEVLCGLCTA</sequence>
<dbReference type="AlphaFoldDB" id="A0A5B7E8E4"/>
<accession>A0A5B7E8E4</accession>
<dbReference type="EMBL" id="VSRR010002064">
    <property type="protein sequence ID" value="MPC29393.1"/>
    <property type="molecule type" value="Genomic_DNA"/>
</dbReference>
<keyword evidence="2" id="KW-1185">Reference proteome</keyword>
<reference evidence="1 2" key="1">
    <citation type="submission" date="2019-05" db="EMBL/GenBank/DDBJ databases">
        <title>Another draft genome of Portunus trituberculatus and its Hox gene families provides insights of decapod evolution.</title>
        <authorList>
            <person name="Jeong J.-H."/>
            <person name="Song I."/>
            <person name="Kim S."/>
            <person name="Choi T."/>
            <person name="Kim D."/>
            <person name="Ryu S."/>
            <person name="Kim W."/>
        </authorList>
    </citation>
    <scope>NUCLEOTIDE SEQUENCE [LARGE SCALE GENOMIC DNA]</scope>
    <source>
        <tissue evidence="1">Muscle</tissue>
    </source>
</reference>
<dbReference type="Proteomes" id="UP000324222">
    <property type="component" value="Unassembled WGS sequence"/>
</dbReference>
<gene>
    <name evidence="1" type="ORF">E2C01_022622</name>
</gene>